<dbReference type="PROSITE" id="PS50088">
    <property type="entry name" value="ANK_REPEAT"/>
    <property type="match status" value="2"/>
</dbReference>
<evidence type="ECO:0000256" key="4">
    <source>
        <dbReference type="ARBA" id="ARBA00022989"/>
    </source>
</evidence>
<dbReference type="Pfam" id="PF13962">
    <property type="entry name" value="PGG"/>
    <property type="match status" value="1"/>
</dbReference>
<evidence type="ECO:0000256" key="9">
    <source>
        <dbReference type="SAM" id="Phobius"/>
    </source>
</evidence>
<evidence type="ECO:0000259" key="10">
    <source>
        <dbReference type="Pfam" id="PF13962"/>
    </source>
</evidence>
<feature type="compositionally biased region" description="Basic and acidic residues" evidence="8">
    <location>
        <begin position="643"/>
        <end position="657"/>
    </location>
</feature>
<dbReference type="InterPro" id="IPR026961">
    <property type="entry name" value="PGG_dom"/>
</dbReference>
<keyword evidence="4 9" id="KW-1133">Transmembrane helix</keyword>
<dbReference type="Proteomes" id="UP001159364">
    <property type="component" value="Linkage Group LG09"/>
</dbReference>
<feature type="region of interest" description="Disordered" evidence="8">
    <location>
        <begin position="374"/>
        <end position="421"/>
    </location>
</feature>
<organism evidence="11 12">
    <name type="scientific">Erythroxylum novogranatense</name>
    <dbReference type="NCBI Taxonomy" id="1862640"/>
    <lineage>
        <taxon>Eukaryota</taxon>
        <taxon>Viridiplantae</taxon>
        <taxon>Streptophyta</taxon>
        <taxon>Embryophyta</taxon>
        <taxon>Tracheophyta</taxon>
        <taxon>Spermatophyta</taxon>
        <taxon>Magnoliopsida</taxon>
        <taxon>eudicotyledons</taxon>
        <taxon>Gunneridae</taxon>
        <taxon>Pentapetalae</taxon>
        <taxon>rosids</taxon>
        <taxon>fabids</taxon>
        <taxon>Malpighiales</taxon>
        <taxon>Erythroxylaceae</taxon>
        <taxon>Erythroxylum</taxon>
    </lineage>
</organism>
<feature type="transmembrane region" description="Helical" evidence="9">
    <location>
        <begin position="605"/>
        <end position="626"/>
    </location>
</feature>
<keyword evidence="12" id="KW-1185">Reference proteome</keyword>
<feature type="compositionally biased region" description="Low complexity" evidence="8">
    <location>
        <begin position="658"/>
        <end position="669"/>
    </location>
</feature>
<protein>
    <recommendedName>
        <fullName evidence="10">PGG domain-containing protein</fullName>
    </recommendedName>
</protein>
<sequence length="669" mass="74251">MHPSLFEAIMENDVTRFLNLVQQNQGMLEQRTTATSDTVLHLAIRFGHMELVRAIVKLCPKMVSAENKKMDTPCHEACRRGNAEVLFRLLDVDPQSSCKLNLDEQSLLSVACSYGYLDLAKLLLTLPELVKLEEDGLDQSCLHLAALQGYPDIVKELLPMFPYLAKRPDTSGNSPLHYACTEGHADITRFLLSHNTSVALQYNNNGYTPLHLAVMIGKVPILEEFLSKASSSYQQLTKDGETVLHLAVKYSQISAFLFLSQNFVISDLLNCQDRYGNSILHLAVKEKHYQIAEHLIRKTRVKVNARNCDRLTALDILDQVEDSGKSRSLQALLIGAGAKKSIDISAGSRKTSGAIKTTLAPLGTVKRSLQGENLVDPFKHSSPSTSSPATSFSSISSNSSPQSPPIRPFPSPDNLKYPSSCMPSRRDFDAAAIDRCQIGGRTKSDHISPTNVQHKHPTERKLEGLCKPQDQSQKKFQEVHNEALQNARNTVTLVAILIATVTFGAGICPPGGVYQEGPMKGKAIAGRTIAFKVFALSNNVALFISLSIVIILVSIIPFRRRSQMHILIISHKAMWLAVSFMATSYVAATWVIMPRSKGADWMLVSLLAVGSSTMGTVFLGLVMMLIEHWQRKRKWRKMRKETRHGDADRDSDSRNSDFESSFNRGYHSY</sequence>
<feature type="transmembrane region" description="Helical" evidence="9">
    <location>
        <begin position="529"/>
        <end position="553"/>
    </location>
</feature>
<feature type="repeat" description="ANK" evidence="7">
    <location>
        <begin position="171"/>
        <end position="203"/>
    </location>
</feature>
<dbReference type="PROSITE" id="PS50297">
    <property type="entry name" value="ANK_REP_REGION"/>
    <property type="match status" value="2"/>
</dbReference>
<dbReference type="Pfam" id="PF00023">
    <property type="entry name" value="Ank"/>
    <property type="match status" value="1"/>
</dbReference>
<feature type="compositionally biased region" description="Low complexity" evidence="8">
    <location>
        <begin position="381"/>
        <end position="401"/>
    </location>
</feature>
<gene>
    <name evidence="11" type="ORF">K2173_024426</name>
</gene>
<dbReference type="PANTHER" id="PTHR24186">
    <property type="entry name" value="PROTEIN PHOSPHATASE 1 REGULATORY SUBUNIT"/>
    <property type="match status" value="1"/>
</dbReference>
<dbReference type="Pfam" id="PF12796">
    <property type="entry name" value="Ank_2"/>
    <property type="match status" value="2"/>
</dbReference>
<dbReference type="GO" id="GO:0005886">
    <property type="term" value="C:plasma membrane"/>
    <property type="evidence" value="ECO:0007669"/>
    <property type="project" value="TreeGrafter"/>
</dbReference>
<feature type="domain" description="PGG" evidence="10">
    <location>
        <begin position="482"/>
        <end position="591"/>
    </location>
</feature>
<keyword evidence="3" id="KW-0677">Repeat</keyword>
<keyword evidence="5 7" id="KW-0040">ANK repeat</keyword>
<keyword evidence="6 9" id="KW-0472">Membrane</keyword>
<feature type="region of interest" description="Disordered" evidence="8">
    <location>
        <begin position="640"/>
        <end position="669"/>
    </location>
</feature>
<evidence type="ECO:0000256" key="5">
    <source>
        <dbReference type="ARBA" id="ARBA00023043"/>
    </source>
</evidence>
<dbReference type="Gene3D" id="1.25.40.20">
    <property type="entry name" value="Ankyrin repeat-containing domain"/>
    <property type="match status" value="2"/>
</dbReference>
<evidence type="ECO:0000256" key="2">
    <source>
        <dbReference type="ARBA" id="ARBA00022692"/>
    </source>
</evidence>
<evidence type="ECO:0000256" key="1">
    <source>
        <dbReference type="ARBA" id="ARBA00004141"/>
    </source>
</evidence>
<accession>A0AAV8SV49</accession>
<evidence type="ECO:0000256" key="6">
    <source>
        <dbReference type="ARBA" id="ARBA00023136"/>
    </source>
</evidence>
<evidence type="ECO:0000256" key="7">
    <source>
        <dbReference type="PROSITE-ProRule" id="PRU00023"/>
    </source>
</evidence>
<evidence type="ECO:0000256" key="8">
    <source>
        <dbReference type="SAM" id="MobiDB-lite"/>
    </source>
</evidence>
<dbReference type="AlphaFoldDB" id="A0AAV8SV49"/>
<dbReference type="InterPro" id="IPR036770">
    <property type="entry name" value="Ankyrin_rpt-contain_sf"/>
</dbReference>
<keyword evidence="2 9" id="KW-0812">Transmembrane</keyword>
<comment type="subcellular location">
    <subcellularLocation>
        <location evidence="1">Membrane</location>
        <topology evidence="1">Multi-pass membrane protein</topology>
    </subcellularLocation>
</comment>
<reference evidence="11 12" key="1">
    <citation type="submission" date="2021-09" db="EMBL/GenBank/DDBJ databases">
        <title>Genomic insights and catalytic innovation underlie evolution of tropane alkaloids biosynthesis.</title>
        <authorList>
            <person name="Wang Y.-J."/>
            <person name="Tian T."/>
            <person name="Huang J.-P."/>
            <person name="Huang S.-X."/>
        </authorList>
    </citation>
    <scope>NUCLEOTIDE SEQUENCE [LARGE SCALE GENOMIC DNA]</scope>
    <source>
        <strain evidence="11">KIB-2018</strain>
        <tissue evidence="11">Leaf</tissue>
    </source>
</reference>
<dbReference type="PANTHER" id="PTHR24186:SF38">
    <property type="entry name" value="ANKYRIN REPEAT FAMILY PROTEIN"/>
    <property type="match status" value="1"/>
</dbReference>
<comment type="caution">
    <text evidence="11">The sequence shown here is derived from an EMBL/GenBank/DDBJ whole genome shotgun (WGS) entry which is preliminary data.</text>
</comment>
<evidence type="ECO:0000313" key="12">
    <source>
        <dbReference type="Proteomes" id="UP001159364"/>
    </source>
</evidence>
<feature type="repeat" description="ANK" evidence="7">
    <location>
        <begin position="205"/>
        <end position="231"/>
    </location>
</feature>
<name>A0AAV8SV49_9ROSI</name>
<feature type="compositionally biased region" description="Pro residues" evidence="8">
    <location>
        <begin position="402"/>
        <end position="411"/>
    </location>
</feature>
<dbReference type="EMBL" id="JAIWQS010000009">
    <property type="protein sequence ID" value="KAJ8755881.1"/>
    <property type="molecule type" value="Genomic_DNA"/>
</dbReference>
<dbReference type="SMART" id="SM00248">
    <property type="entry name" value="ANK"/>
    <property type="match status" value="8"/>
</dbReference>
<evidence type="ECO:0000256" key="3">
    <source>
        <dbReference type="ARBA" id="ARBA00022737"/>
    </source>
</evidence>
<proteinExistence type="predicted"/>
<evidence type="ECO:0000313" key="11">
    <source>
        <dbReference type="EMBL" id="KAJ8755881.1"/>
    </source>
</evidence>
<feature type="transmembrane region" description="Helical" evidence="9">
    <location>
        <begin position="573"/>
        <end position="593"/>
    </location>
</feature>
<dbReference type="InterPro" id="IPR002110">
    <property type="entry name" value="Ankyrin_rpt"/>
</dbReference>
<dbReference type="SUPFAM" id="SSF48403">
    <property type="entry name" value="Ankyrin repeat"/>
    <property type="match status" value="2"/>
</dbReference>